<feature type="compositionally biased region" description="Low complexity" evidence="1">
    <location>
        <begin position="103"/>
        <end position="119"/>
    </location>
</feature>
<name>A0A9P1BT79_9DINO</name>
<keyword evidence="5" id="KW-1185">Reference proteome</keyword>
<protein>
    <submittedName>
        <fullName evidence="4">Peptidyl-prolyl cis-trans isomerase FKBP4</fullName>
    </submittedName>
</protein>
<accession>A0A9P1BT79</accession>
<dbReference type="EMBL" id="CAMXCT020000446">
    <property type="protein sequence ID" value="CAL1132333.1"/>
    <property type="molecule type" value="Genomic_DNA"/>
</dbReference>
<feature type="region of interest" description="Disordered" evidence="1">
    <location>
        <begin position="96"/>
        <end position="131"/>
    </location>
</feature>
<dbReference type="GO" id="GO:0016853">
    <property type="term" value="F:isomerase activity"/>
    <property type="evidence" value="ECO:0007669"/>
    <property type="project" value="UniProtKB-KW"/>
</dbReference>
<dbReference type="Proteomes" id="UP001152797">
    <property type="component" value="Unassembled WGS sequence"/>
</dbReference>
<evidence type="ECO:0000256" key="1">
    <source>
        <dbReference type="SAM" id="MobiDB-lite"/>
    </source>
</evidence>
<keyword evidence="4" id="KW-0413">Isomerase</keyword>
<dbReference type="AlphaFoldDB" id="A0A9P1BT79"/>
<dbReference type="Gene3D" id="1.25.40.10">
    <property type="entry name" value="Tetratricopeptide repeat domain"/>
    <property type="match status" value="1"/>
</dbReference>
<gene>
    <name evidence="2" type="ORF">C1SCF055_LOCUS6946</name>
</gene>
<reference evidence="2" key="1">
    <citation type="submission" date="2022-10" db="EMBL/GenBank/DDBJ databases">
        <authorList>
            <person name="Chen Y."/>
            <person name="Dougan E. K."/>
            <person name="Chan C."/>
            <person name="Rhodes N."/>
            <person name="Thang M."/>
        </authorList>
    </citation>
    <scope>NUCLEOTIDE SEQUENCE</scope>
</reference>
<dbReference type="EMBL" id="CAMXCT010000446">
    <property type="protein sequence ID" value="CAI3978958.1"/>
    <property type="molecule type" value="Genomic_DNA"/>
</dbReference>
<organism evidence="2">
    <name type="scientific">Cladocopium goreaui</name>
    <dbReference type="NCBI Taxonomy" id="2562237"/>
    <lineage>
        <taxon>Eukaryota</taxon>
        <taxon>Sar</taxon>
        <taxon>Alveolata</taxon>
        <taxon>Dinophyceae</taxon>
        <taxon>Suessiales</taxon>
        <taxon>Symbiodiniaceae</taxon>
        <taxon>Cladocopium</taxon>
    </lineage>
</organism>
<evidence type="ECO:0000313" key="5">
    <source>
        <dbReference type="Proteomes" id="UP001152797"/>
    </source>
</evidence>
<dbReference type="EMBL" id="CAMXCT030000446">
    <property type="protein sequence ID" value="CAL4766270.1"/>
    <property type="molecule type" value="Genomic_DNA"/>
</dbReference>
<sequence length="283" mass="31033">MSDAQGTSWALYFKTWLLGTHLGLENVEAVPPVSDLHPHNAACIDALPPKAKEDFERARELEPDPAIDKELKRLKQAFSQHDAKEKKRFAKMFSKMQEEAPDADASADASASGNADEAAVPTLPTSTSEARPRGAVLPVEGLTKLQSLTPQMHAELLKAGDSSLADSSVIHFLHFWKVLDQLRCSAVEEAPLVGELRAFRETLLNRLDRNGGKISSQFLAEAVRRAQRKSADTSAWRPLKDVVTNLTAAETAAGWWGQSSLKLALDELSTLLLPWLQEIFGAM</sequence>
<evidence type="ECO:0000313" key="2">
    <source>
        <dbReference type="EMBL" id="CAI3978958.1"/>
    </source>
</evidence>
<dbReference type="OrthoDB" id="438099at2759"/>
<proteinExistence type="predicted"/>
<comment type="caution">
    <text evidence="2">The sequence shown here is derived from an EMBL/GenBank/DDBJ whole genome shotgun (WGS) entry which is preliminary data.</text>
</comment>
<dbReference type="InterPro" id="IPR011990">
    <property type="entry name" value="TPR-like_helical_dom_sf"/>
</dbReference>
<evidence type="ECO:0000313" key="4">
    <source>
        <dbReference type="EMBL" id="CAL4766270.1"/>
    </source>
</evidence>
<reference evidence="3" key="2">
    <citation type="submission" date="2024-04" db="EMBL/GenBank/DDBJ databases">
        <authorList>
            <person name="Chen Y."/>
            <person name="Shah S."/>
            <person name="Dougan E. K."/>
            <person name="Thang M."/>
            <person name="Chan C."/>
        </authorList>
    </citation>
    <scope>NUCLEOTIDE SEQUENCE [LARGE SCALE GENOMIC DNA]</scope>
</reference>
<evidence type="ECO:0000313" key="3">
    <source>
        <dbReference type="EMBL" id="CAL1132333.1"/>
    </source>
</evidence>